<dbReference type="RefSeq" id="WP_191762343.1">
    <property type="nucleotide sequence ID" value="NZ_VJXY01000103.1"/>
</dbReference>
<proteinExistence type="predicted"/>
<dbReference type="EMBL" id="VJXY01000103">
    <property type="protein sequence ID" value="MBD6621022.1"/>
    <property type="molecule type" value="Genomic_DNA"/>
</dbReference>
<gene>
    <name evidence="1" type="ORF">FNW02_36185</name>
</gene>
<comment type="caution">
    <text evidence="1">The sequence shown here is derived from an EMBL/GenBank/DDBJ whole genome shotgun (WGS) entry which is preliminary data.</text>
</comment>
<dbReference type="Proteomes" id="UP001165986">
    <property type="component" value="Unassembled WGS sequence"/>
</dbReference>
<dbReference type="AlphaFoldDB" id="A0AA40VVF7"/>
<reference evidence="1" key="1">
    <citation type="submission" date="2019-07" db="EMBL/GenBank/DDBJ databases">
        <title>Toxilogical consequences of a new and cryptic species of cyanobacteria (Komarekiella delphini-convector) recovered from the epidermis of a bottlenose dolphin and 1500 ft. in the air.</title>
        <authorList>
            <person name="Brown A.O."/>
            <person name="Dvorak P."/>
            <person name="Villanueva C.D."/>
            <person name="Foss A.J."/>
            <person name="Garvey A.D."/>
            <person name="Gibson Q.A."/>
            <person name="Johansen J.R."/>
            <person name="Casamatta D.A."/>
        </authorList>
    </citation>
    <scope>NUCLEOTIDE SEQUENCE</scope>
    <source>
        <strain evidence="1">SJRDD-AB1</strain>
    </source>
</reference>
<protein>
    <submittedName>
        <fullName evidence="1">Uncharacterized protein</fullName>
    </submittedName>
</protein>
<organism evidence="1 2">
    <name type="scientific">Komarekiella delphini-convector SJRDD-AB1</name>
    <dbReference type="NCBI Taxonomy" id="2593771"/>
    <lineage>
        <taxon>Bacteria</taxon>
        <taxon>Bacillati</taxon>
        <taxon>Cyanobacteriota</taxon>
        <taxon>Cyanophyceae</taxon>
        <taxon>Nostocales</taxon>
        <taxon>Nostocaceae</taxon>
        <taxon>Komarekiella</taxon>
        <taxon>Komarekiella delphini-convector</taxon>
    </lineage>
</organism>
<accession>A0AA40VVF7</accession>
<evidence type="ECO:0000313" key="1">
    <source>
        <dbReference type="EMBL" id="MBD6621022.1"/>
    </source>
</evidence>
<keyword evidence="2" id="KW-1185">Reference proteome</keyword>
<name>A0AA40VVF7_9NOST</name>
<evidence type="ECO:0000313" key="2">
    <source>
        <dbReference type="Proteomes" id="UP001165986"/>
    </source>
</evidence>
<sequence>MIIPFDLLRTVTSTDGRRCIIGTAYAEIIGILHSEQEAFIDYELRGTFEMIAEGGAYSGEVVYEFLTEILQDLRGWGYVEEVESDELYWVLTSNGVLLKQEIAGF</sequence>